<proteinExistence type="predicted"/>
<reference evidence="1 2" key="1">
    <citation type="submission" date="2024-10" db="EMBL/GenBank/DDBJ databases">
        <authorList>
            <person name="Topkara A.R."/>
            <person name="Saygin H."/>
        </authorList>
    </citation>
    <scope>NUCLEOTIDE SEQUENCE [LARGE SCALE GENOMIC DNA]</scope>
    <source>
        <strain evidence="1 2">M3C6</strain>
    </source>
</reference>
<dbReference type="EMBL" id="JBICRM010000021">
    <property type="protein sequence ID" value="MFG1707426.1"/>
    <property type="molecule type" value="Genomic_DNA"/>
</dbReference>
<dbReference type="RefSeq" id="WP_393171120.1">
    <property type="nucleotide sequence ID" value="NZ_JBICRM010000021.1"/>
</dbReference>
<organism evidence="1 2">
    <name type="scientific">Nonomuraea marmarensis</name>
    <dbReference type="NCBI Taxonomy" id="3351344"/>
    <lineage>
        <taxon>Bacteria</taxon>
        <taxon>Bacillati</taxon>
        <taxon>Actinomycetota</taxon>
        <taxon>Actinomycetes</taxon>
        <taxon>Streptosporangiales</taxon>
        <taxon>Streptosporangiaceae</taxon>
        <taxon>Nonomuraea</taxon>
    </lineage>
</organism>
<sequence length="77" mass="8072">MRPLHTYPIFTALRSSVTPYQTGAVRTGFPVSEHLAACSVRVDLPAVDDAASHAYGQAITTALNDALTGLSTARLAS</sequence>
<accession>A0ABW7ALW0</accession>
<comment type="caution">
    <text evidence="1">The sequence shown here is derived from an EMBL/GenBank/DDBJ whole genome shotgun (WGS) entry which is preliminary data.</text>
</comment>
<evidence type="ECO:0000313" key="2">
    <source>
        <dbReference type="Proteomes" id="UP001603978"/>
    </source>
</evidence>
<name>A0ABW7ALW0_9ACTN</name>
<gene>
    <name evidence="1" type="ORF">ACFLIM_29920</name>
</gene>
<protein>
    <submittedName>
        <fullName evidence="1">Uncharacterized protein</fullName>
    </submittedName>
</protein>
<evidence type="ECO:0000313" key="1">
    <source>
        <dbReference type="EMBL" id="MFG1707426.1"/>
    </source>
</evidence>
<dbReference type="Proteomes" id="UP001603978">
    <property type="component" value="Unassembled WGS sequence"/>
</dbReference>
<keyword evidence="2" id="KW-1185">Reference proteome</keyword>